<reference evidence="6" key="1">
    <citation type="submission" date="2020-10" db="EMBL/GenBank/DDBJ databases">
        <title>Phylogeny of dyella-like bacteria.</title>
        <authorList>
            <person name="Fu J."/>
        </authorList>
    </citation>
    <scope>NUCLEOTIDE SEQUENCE</scope>
    <source>
        <strain evidence="6">DHON07</strain>
    </source>
</reference>
<dbReference type="InterPro" id="IPR005119">
    <property type="entry name" value="LysR_subst-bd"/>
</dbReference>
<dbReference type="SUPFAM" id="SSF53850">
    <property type="entry name" value="Periplasmic binding protein-like II"/>
    <property type="match status" value="1"/>
</dbReference>
<dbReference type="EMBL" id="JADIKF010000039">
    <property type="protein sequence ID" value="MBM7130264.1"/>
    <property type="molecule type" value="Genomic_DNA"/>
</dbReference>
<dbReference type="InterPro" id="IPR036388">
    <property type="entry name" value="WH-like_DNA-bd_sf"/>
</dbReference>
<evidence type="ECO:0000256" key="4">
    <source>
        <dbReference type="ARBA" id="ARBA00023163"/>
    </source>
</evidence>
<keyword evidence="4" id="KW-0804">Transcription</keyword>
<dbReference type="PANTHER" id="PTHR30579:SF7">
    <property type="entry name" value="HTH-TYPE TRANSCRIPTIONAL REGULATOR LRHA-RELATED"/>
    <property type="match status" value="1"/>
</dbReference>
<sequence length="301" mass="32383">MTNQNESLTRPLDLDAVQAFVLVADLNSFTRAAEALETTQSAVSLKLKRLEDRLGRRLLERTPRKVRLSSEGAEFLAAARVLLDAHDRAVNGRVSPRMSLRIGISDQAAGTELPTLLAKVGAYDRSLCIEVRIAASYHLLSAYDRGEIDVAVVCRDSARADGELLFAEPYGWFAVPDWEQHPDEPLRIASLAAPCTVRAMALKSLDDAGVAWTEVFVGGGLPAVAAAASAGLAIAPLPRRFCPPRMADVGERLGLPRLPLTEVMLYNRTADARTREAVRILVAALKSSAANQLPAASHVAA</sequence>
<evidence type="ECO:0000313" key="6">
    <source>
        <dbReference type="EMBL" id="MBM7130264.1"/>
    </source>
</evidence>
<evidence type="ECO:0000259" key="5">
    <source>
        <dbReference type="PROSITE" id="PS50931"/>
    </source>
</evidence>
<dbReference type="PRINTS" id="PR00039">
    <property type="entry name" value="HTHLYSR"/>
</dbReference>
<name>A0ABS2KH34_9GAMM</name>
<keyword evidence="7" id="KW-1185">Reference proteome</keyword>
<dbReference type="Proteomes" id="UP001430193">
    <property type="component" value="Unassembled WGS sequence"/>
</dbReference>
<dbReference type="InterPro" id="IPR000847">
    <property type="entry name" value="LysR_HTH_N"/>
</dbReference>
<evidence type="ECO:0000313" key="7">
    <source>
        <dbReference type="Proteomes" id="UP001430193"/>
    </source>
</evidence>
<dbReference type="PROSITE" id="PS50931">
    <property type="entry name" value="HTH_LYSR"/>
    <property type="match status" value="1"/>
</dbReference>
<proteinExistence type="inferred from homology"/>
<dbReference type="InterPro" id="IPR050176">
    <property type="entry name" value="LTTR"/>
</dbReference>
<comment type="similarity">
    <text evidence="1">Belongs to the LysR transcriptional regulatory family.</text>
</comment>
<keyword evidence="2" id="KW-0805">Transcription regulation</keyword>
<evidence type="ECO:0000256" key="2">
    <source>
        <dbReference type="ARBA" id="ARBA00023015"/>
    </source>
</evidence>
<evidence type="ECO:0000256" key="1">
    <source>
        <dbReference type="ARBA" id="ARBA00009437"/>
    </source>
</evidence>
<accession>A0ABS2KH34</accession>
<dbReference type="InterPro" id="IPR036390">
    <property type="entry name" value="WH_DNA-bd_sf"/>
</dbReference>
<comment type="caution">
    <text evidence="6">The sequence shown here is derived from an EMBL/GenBank/DDBJ whole genome shotgun (WGS) entry which is preliminary data.</text>
</comment>
<dbReference type="SUPFAM" id="SSF46785">
    <property type="entry name" value="Winged helix' DNA-binding domain"/>
    <property type="match status" value="1"/>
</dbReference>
<dbReference type="Gene3D" id="1.10.10.10">
    <property type="entry name" value="Winged helix-like DNA-binding domain superfamily/Winged helix DNA-binding domain"/>
    <property type="match status" value="1"/>
</dbReference>
<evidence type="ECO:0000256" key="3">
    <source>
        <dbReference type="ARBA" id="ARBA00023125"/>
    </source>
</evidence>
<dbReference type="RefSeq" id="WP_204631863.1">
    <property type="nucleotide sequence ID" value="NZ_BSOC01000002.1"/>
</dbReference>
<dbReference type="Gene3D" id="3.40.190.10">
    <property type="entry name" value="Periplasmic binding protein-like II"/>
    <property type="match status" value="2"/>
</dbReference>
<dbReference type="Pfam" id="PF00126">
    <property type="entry name" value="HTH_1"/>
    <property type="match status" value="1"/>
</dbReference>
<dbReference type="Pfam" id="PF03466">
    <property type="entry name" value="LysR_substrate"/>
    <property type="match status" value="1"/>
</dbReference>
<dbReference type="PANTHER" id="PTHR30579">
    <property type="entry name" value="TRANSCRIPTIONAL REGULATOR"/>
    <property type="match status" value="1"/>
</dbReference>
<organism evidence="6 7">
    <name type="scientific">Dyella mobilis</name>
    <dbReference type="NCBI Taxonomy" id="1849582"/>
    <lineage>
        <taxon>Bacteria</taxon>
        <taxon>Pseudomonadati</taxon>
        <taxon>Pseudomonadota</taxon>
        <taxon>Gammaproteobacteria</taxon>
        <taxon>Lysobacterales</taxon>
        <taxon>Rhodanobacteraceae</taxon>
        <taxon>Dyella</taxon>
    </lineage>
</organism>
<feature type="domain" description="HTH lysR-type" evidence="5">
    <location>
        <begin position="12"/>
        <end position="69"/>
    </location>
</feature>
<gene>
    <name evidence="6" type="ORF">ISS99_12050</name>
</gene>
<keyword evidence="3" id="KW-0238">DNA-binding</keyword>
<protein>
    <submittedName>
        <fullName evidence="6">LysR family transcriptional regulator</fullName>
    </submittedName>
</protein>